<dbReference type="Proteomes" id="UP000799750">
    <property type="component" value="Unassembled WGS sequence"/>
</dbReference>
<gene>
    <name evidence="2" type="ORF">BU16DRAFT_16364</name>
</gene>
<evidence type="ECO:0000256" key="1">
    <source>
        <dbReference type="SAM" id="MobiDB-lite"/>
    </source>
</evidence>
<reference evidence="2" key="1">
    <citation type="journal article" date="2020" name="Stud. Mycol.">
        <title>101 Dothideomycetes genomes: a test case for predicting lifestyles and emergence of pathogens.</title>
        <authorList>
            <person name="Haridas S."/>
            <person name="Albert R."/>
            <person name="Binder M."/>
            <person name="Bloem J."/>
            <person name="Labutti K."/>
            <person name="Salamov A."/>
            <person name="Andreopoulos B."/>
            <person name="Baker S."/>
            <person name="Barry K."/>
            <person name="Bills G."/>
            <person name="Bluhm B."/>
            <person name="Cannon C."/>
            <person name="Castanera R."/>
            <person name="Culley D."/>
            <person name="Daum C."/>
            <person name="Ezra D."/>
            <person name="Gonzalez J."/>
            <person name="Henrissat B."/>
            <person name="Kuo A."/>
            <person name="Liang C."/>
            <person name="Lipzen A."/>
            <person name="Lutzoni F."/>
            <person name="Magnuson J."/>
            <person name="Mondo S."/>
            <person name="Nolan M."/>
            <person name="Ohm R."/>
            <person name="Pangilinan J."/>
            <person name="Park H.-J."/>
            <person name="Ramirez L."/>
            <person name="Alfaro M."/>
            <person name="Sun H."/>
            <person name="Tritt A."/>
            <person name="Yoshinaga Y."/>
            <person name="Zwiers L.-H."/>
            <person name="Turgeon B."/>
            <person name="Goodwin S."/>
            <person name="Spatafora J."/>
            <person name="Crous P."/>
            <person name="Grigoriev I."/>
        </authorList>
    </citation>
    <scope>NUCLEOTIDE SEQUENCE</scope>
    <source>
        <strain evidence="2">CBS 269.34</strain>
    </source>
</reference>
<proteinExistence type="predicted"/>
<dbReference type="EMBL" id="MU004181">
    <property type="protein sequence ID" value="KAF2502647.1"/>
    <property type="molecule type" value="Genomic_DNA"/>
</dbReference>
<sequence>MSPMPVFQVAKGMSAPRSNPRSKTLPSLRGYSHHIVVLLVEPTELTMVLLTDRDPSKVLSRFDWFIEMYQGITGIYTRVGNWEAKSY</sequence>
<keyword evidence="3" id="KW-1185">Reference proteome</keyword>
<accession>A0A6A6RGS7</accession>
<protein>
    <submittedName>
        <fullName evidence="2">Uncharacterized protein</fullName>
    </submittedName>
</protein>
<evidence type="ECO:0000313" key="2">
    <source>
        <dbReference type="EMBL" id="KAF2502647.1"/>
    </source>
</evidence>
<name>A0A6A6RGS7_9PEZI</name>
<organism evidence="2 3">
    <name type="scientific">Lophium mytilinum</name>
    <dbReference type="NCBI Taxonomy" id="390894"/>
    <lineage>
        <taxon>Eukaryota</taxon>
        <taxon>Fungi</taxon>
        <taxon>Dikarya</taxon>
        <taxon>Ascomycota</taxon>
        <taxon>Pezizomycotina</taxon>
        <taxon>Dothideomycetes</taxon>
        <taxon>Pleosporomycetidae</taxon>
        <taxon>Mytilinidiales</taxon>
        <taxon>Mytilinidiaceae</taxon>
        <taxon>Lophium</taxon>
    </lineage>
</organism>
<evidence type="ECO:0000313" key="3">
    <source>
        <dbReference type="Proteomes" id="UP000799750"/>
    </source>
</evidence>
<feature type="compositionally biased region" description="Polar residues" evidence="1">
    <location>
        <begin position="16"/>
        <end position="25"/>
    </location>
</feature>
<dbReference type="AlphaFoldDB" id="A0A6A6RGS7"/>
<feature type="region of interest" description="Disordered" evidence="1">
    <location>
        <begin position="1"/>
        <end position="25"/>
    </location>
</feature>